<keyword evidence="10" id="KW-1185">Reference proteome</keyword>
<dbReference type="PANTHER" id="PTHR23514:SF13">
    <property type="entry name" value="INNER MEMBRANE PROTEIN YBJJ"/>
    <property type="match status" value="1"/>
</dbReference>
<feature type="transmembrane region" description="Helical" evidence="5">
    <location>
        <begin position="315"/>
        <end position="335"/>
    </location>
</feature>
<dbReference type="CDD" id="cd17393">
    <property type="entry name" value="MFS_MosC_like"/>
    <property type="match status" value="1"/>
</dbReference>
<evidence type="ECO:0000313" key="8">
    <source>
        <dbReference type="EMBL" id="TCO29124.1"/>
    </source>
</evidence>
<feature type="transmembrane region" description="Helical" evidence="5">
    <location>
        <begin position="347"/>
        <end position="370"/>
    </location>
</feature>
<dbReference type="PROSITE" id="PS50850">
    <property type="entry name" value="MFS"/>
    <property type="match status" value="1"/>
</dbReference>
<evidence type="ECO:0000256" key="2">
    <source>
        <dbReference type="ARBA" id="ARBA00022692"/>
    </source>
</evidence>
<keyword evidence="3 5" id="KW-1133">Transmembrane helix</keyword>
<feature type="transmembrane region" description="Helical" evidence="5">
    <location>
        <begin position="376"/>
        <end position="393"/>
    </location>
</feature>
<evidence type="ECO:0000313" key="9">
    <source>
        <dbReference type="Proteomes" id="UP000295684"/>
    </source>
</evidence>
<reference evidence="7" key="4">
    <citation type="submission" date="2024-05" db="EMBL/GenBank/DDBJ databases">
        <authorList>
            <person name="Sun Q."/>
            <person name="Zhou Y."/>
        </authorList>
    </citation>
    <scope>NUCLEOTIDE SEQUENCE</scope>
    <source>
        <strain evidence="7">CGMCC 1.15644</strain>
    </source>
</reference>
<evidence type="ECO:0000256" key="1">
    <source>
        <dbReference type="ARBA" id="ARBA00004141"/>
    </source>
</evidence>
<dbReference type="RefSeq" id="WP_132530324.1">
    <property type="nucleotide sequence ID" value="NZ_BMJO01000003.1"/>
</dbReference>
<dbReference type="Gene3D" id="1.20.1250.20">
    <property type="entry name" value="MFS general substrate transporter like domains"/>
    <property type="match status" value="2"/>
</dbReference>
<dbReference type="EMBL" id="SLWO01000002">
    <property type="protein sequence ID" value="TCO29124.1"/>
    <property type="molecule type" value="Genomic_DNA"/>
</dbReference>
<reference evidence="7" key="1">
    <citation type="journal article" date="2014" name="Int. J. Syst. Evol. Microbiol.">
        <title>Complete genome of a new Firmicutes species belonging to the dominant human colonic microbiota ('Ruminococcus bicirculans') reveals two chromosomes and a selective capacity to utilize plant glucans.</title>
        <authorList>
            <consortium name="NISC Comparative Sequencing Program"/>
            <person name="Wegmann U."/>
            <person name="Louis P."/>
            <person name="Goesmann A."/>
            <person name="Henrissat B."/>
            <person name="Duncan S.H."/>
            <person name="Flint H.J."/>
        </authorList>
    </citation>
    <scope>NUCLEOTIDE SEQUENCE</scope>
    <source>
        <strain evidence="7">CGMCC 1.15644</strain>
    </source>
</reference>
<keyword evidence="2 5" id="KW-0812">Transmembrane</keyword>
<protein>
    <submittedName>
        <fullName evidence="8">Fucose permease</fullName>
    </submittedName>
    <submittedName>
        <fullName evidence="7">MFS transporter</fullName>
    </submittedName>
</protein>
<feature type="domain" description="Major facilitator superfamily (MFS) profile" evidence="6">
    <location>
        <begin position="25"/>
        <end position="397"/>
    </location>
</feature>
<evidence type="ECO:0000313" key="7">
    <source>
        <dbReference type="EMBL" id="GGE54364.1"/>
    </source>
</evidence>
<accession>A0A4R2HIK7</accession>
<sequence length="399" mass="43153">MEEIKASQENIQTDDQPVLAKSSPNRIRLAVSLFYFGQGIAFASWASRIPDIKHSLNLSDGQLGSILLALPLGQLVTMPISGRLVTRYGSKKILTITAPLYVLALGNLGLATAPWHLAVFLFMFGVVGNMCNIAVNTQGSEAEKLFGRPIMTSFHGAWSIAGFTGALVGLLMVNLHLIPYYHFWIITFLIWINVFLNHKHLVPGKGAQTERKPKLFTMPEGSLLQLGIIGFCSMATEGAMFDWSGVYFKEIVKAPTSLVILGYASFMIMMATGRFIGDRIIAKLGRKKTIQISGLIISTGMFISVFLPYVVTATIGFMLVGIGVSSIVPTVYSVAGKNGKVAPGIAIAMVSSVSYFGFLMGPPLIGYISALSSLQYSYAVIGIFGLLVSFLVTKMKAIE</sequence>
<keyword evidence="4 5" id="KW-0472">Membrane</keyword>
<comment type="caution">
    <text evidence="8">The sequence shown here is derived from an EMBL/GenBank/DDBJ whole genome shotgun (WGS) entry which is preliminary data.</text>
</comment>
<evidence type="ECO:0000259" key="6">
    <source>
        <dbReference type="PROSITE" id="PS50850"/>
    </source>
</evidence>
<dbReference type="Proteomes" id="UP000295684">
    <property type="component" value="Unassembled WGS sequence"/>
</dbReference>
<feature type="transmembrane region" description="Helical" evidence="5">
    <location>
        <begin position="223"/>
        <end position="246"/>
    </location>
</feature>
<feature type="transmembrane region" description="Helical" evidence="5">
    <location>
        <begin position="289"/>
        <end position="309"/>
    </location>
</feature>
<feature type="transmembrane region" description="Helical" evidence="5">
    <location>
        <begin position="181"/>
        <end position="202"/>
    </location>
</feature>
<dbReference type="InterPro" id="IPR036259">
    <property type="entry name" value="MFS_trans_sf"/>
</dbReference>
<evidence type="ECO:0000256" key="4">
    <source>
        <dbReference type="ARBA" id="ARBA00023136"/>
    </source>
</evidence>
<dbReference type="SUPFAM" id="SSF103473">
    <property type="entry name" value="MFS general substrate transporter"/>
    <property type="match status" value="1"/>
</dbReference>
<evidence type="ECO:0000256" key="5">
    <source>
        <dbReference type="SAM" id="Phobius"/>
    </source>
</evidence>
<evidence type="ECO:0000256" key="3">
    <source>
        <dbReference type="ARBA" id="ARBA00022989"/>
    </source>
</evidence>
<comment type="subcellular location">
    <subcellularLocation>
        <location evidence="1">Membrane</location>
        <topology evidence="1">Multi-pass membrane protein</topology>
    </subcellularLocation>
</comment>
<dbReference type="GO" id="GO:0022857">
    <property type="term" value="F:transmembrane transporter activity"/>
    <property type="evidence" value="ECO:0007669"/>
    <property type="project" value="InterPro"/>
</dbReference>
<feature type="transmembrane region" description="Helical" evidence="5">
    <location>
        <begin position="27"/>
        <end position="46"/>
    </location>
</feature>
<feature type="transmembrane region" description="Helical" evidence="5">
    <location>
        <begin position="93"/>
        <end position="111"/>
    </location>
</feature>
<feature type="transmembrane region" description="Helical" evidence="5">
    <location>
        <begin position="66"/>
        <end position="86"/>
    </location>
</feature>
<reference evidence="8 9" key="3">
    <citation type="submission" date="2019-03" db="EMBL/GenBank/DDBJ databases">
        <title>Genomic Encyclopedia of Type Strains, Phase IV (KMG-IV): sequencing the most valuable type-strain genomes for metagenomic binning, comparative biology and taxonomic classification.</title>
        <authorList>
            <person name="Goeker M."/>
        </authorList>
    </citation>
    <scope>NUCLEOTIDE SEQUENCE [LARGE SCALE GENOMIC DNA]</scope>
    <source>
        <strain evidence="8 9">DSM 103236</strain>
    </source>
</reference>
<reference evidence="10" key="2">
    <citation type="journal article" date="2019" name="Int. J. Syst. Evol. Microbiol.">
        <title>The Global Catalogue of Microorganisms (GCM) 10K type strain sequencing project: providing services to taxonomists for standard genome sequencing and annotation.</title>
        <authorList>
            <consortium name="The Broad Institute Genomics Platform"/>
            <consortium name="The Broad Institute Genome Sequencing Center for Infectious Disease"/>
            <person name="Wu L."/>
            <person name="Ma J."/>
        </authorList>
    </citation>
    <scope>NUCLEOTIDE SEQUENCE [LARGE SCALE GENOMIC DNA]</scope>
    <source>
        <strain evidence="10">CGMCC 1.15644</strain>
    </source>
</reference>
<dbReference type="GO" id="GO:0016020">
    <property type="term" value="C:membrane"/>
    <property type="evidence" value="ECO:0007669"/>
    <property type="project" value="UniProtKB-SubCell"/>
</dbReference>
<dbReference type="Pfam" id="PF07690">
    <property type="entry name" value="MFS_1"/>
    <property type="match status" value="1"/>
</dbReference>
<name>A0A4R2HIK7_9SPHI</name>
<dbReference type="InterPro" id="IPR051788">
    <property type="entry name" value="MFS_Transporter"/>
</dbReference>
<dbReference type="Proteomes" id="UP000622648">
    <property type="component" value="Unassembled WGS sequence"/>
</dbReference>
<feature type="transmembrane region" description="Helical" evidence="5">
    <location>
        <begin position="156"/>
        <end position="175"/>
    </location>
</feature>
<dbReference type="InterPro" id="IPR020846">
    <property type="entry name" value="MFS_dom"/>
</dbReference>
<dbReference type="InterPro" id="IPR011701">
    <property type="entry name" value="MFS"/>
</dbReference>
<feature type="transmembrane region" description="Helical" evidence="5">
    <location>
        <begin position="117"/>
        <end position="135"/>
    </location>
</feature>
<dbReference type="AlphaFoldDB" id="A0A4R2HIK7"/>
<dbReference type="EMBL" id="BMJO01000003">
    <property type="protein sequence ID" value="GGE54364.1"/>
    <property type="molecule type" value="Genomic_DNA"/>
</dbReference>
<proteinExistence type="predicted"/>
<evidence type="ECO:0000313" key="10">
    <source>
        <dbReference type="Proteomes" id="UP000622648"/>
    </source>
</evidence>
<gene>
    <name evidence="8" type="ORF">EV200_102546</name>
    <name evidence="7" type="ORF">GCM10011413_20890</name>
</gene>
<organism evidence="8 9">
    <name type="scientific">Pedobacter psychrotolerans</name>
    <dbReference type="NCBI Taxonomy" id="1843235"/>
    <lineage>
        <taxon>Bacteria</taxon>
        <taxon>Pseudomonadati</taxon>
        <taxon>Bacteroidota</taxon>
        <taxon>Sphingobacteriia</taxon>
        <taxon>Sphingobacteriales</taxon>
        <taxon>Sphingobacteriaceae</taxon>
        <taxon>Pedobacter</taxon>
    </lineage>
</organism>
<feature type="transmembrane region" description="Helical" evidence="5">
    <location>
        <begin position="258"/>
        <end position="277"/>
    </location>
</feature>
<dbReference type="PANTHER" id="PTHR23514">
    <property type="entry name" value="BYPASS OF STOP CODON PROTEIN 6"/>
    <property type="match status" value="1"/>
</dbReference>
<dbReference type="OrthoDB" id="9809599at2"/>